<dbReference type="RefSeq" id="WP_069100431.1">
    <property type="nucleotide sequence ID" value="NZ_CAMKIL010000025.1"/>
</dbReference>
<gene>
    <name evidence="3" type="primary">bamB_1</name>
    <name evidence="3" type="ORF">PWN146_03152</name>
    <name evidence="2" type="ORF">SJ435_08415</name>
</gene>
<evidence type="ECO:0000313" key="3">
    <source>
        <dbReference type="EMBL" id="SAY44442.1"/>
    </source>
</evidence>
<evidence type="ECO:0000313" key="2">
    <source>
        <dbReference type="EMBL" id="MDX7082411.1"/>
    </source>
</evidence>
<organism evidence="3">
    <name type="scientific">Serratia marcescens</name>
    <dbReference type="NCBI Taxonomy" id="615"/>
    <lineage>
        <taxon>Bacteria</taxon>
        <taxon>Pseudomonadati</taxon>
        <taxon>Pseudomonadota</taxon>
        <taxon>Gammaproteobacteria</taxon>
        <taxon>Enterobacterales</taxon>
        <taxon>Yersiniaceae</taxon>
        <taxon>Serratia</taxon>
    </lineage>
</organism>
<dbReference type="EMBL" id="JAXABG010000004">
    <property type="protein sequence ID" value="MDX7082411.1"/>
    <property type="molecule type" value="Genomic_DNA"/>
</dbReference>
<feature type="chain" id="PRO_5015062314" evidence="1">
    <location>
        <begin position="23"/>
        <end position="360"/>
    </location>
</feature>
<accession>A0A1C3HHF9</accession>
<dbReference type="Gene3D" id="2.130.10.10">
    <property type="entry name" value="YVTN repeat-like/Quinoprotein amine dehydrogenase"/>
    <property type="match status" value="1"/>
</dbReference>
<dbReference type="AlphaFoldDB" id="A0A1C3HHF9"/>
<dbReference type="Proteomes" id="UP001275057">
    <property type="component" value="Unassembled WGS sequence"/>
</dbReference>
<proteinExistence type="predicted"/>
<dbReference type="PANTHER" id="PTHR47197:SF3">
    <property type="entry name" value="DIHYDRO-HEME D1 DEHYDROGENASE"/>
    <property type="match status" value="1"/>
</dbReference>
<protein>
    <submittedName>
        <fullName evidence="3">Outer membrane protein assembly factor BamB</fullName>
    </submittedName>
    <submittedName>
        <fullName evidence="2">YncE family protein</fullName>
    </submittedName>
</protein>
<dbReference type="GeneID" id="64307089"/>
<reference evidence="3" key="1">
    <citation type="submission" date="2016-05" db="EMBL/GenBank/DDBJ databases">
        <authorList>
            <person name="Cock P.J.A."/>
            <person name="Cock P.J.A."/>
        </authorList>
    </citation>
    <scope>NUCLEOTIDE SEQUENCE</scope>
    <source>
        <strain evidence="3">PWN146_assembly</strain>
    </source>
</reference>
<dbReference type="InterPro" id="IPR011048">
    <property type="entry name" value="Haem_d1_sf"/>
</dbReference>
<keyword evidence="1" id="KW-0732">Signal</keyword>
<dbReference type="PROSITE" id="PS51257">
    <property type="entry name" value="PROKAR_LIPOPROTEIN"/>
    <property type="match status" value="1"/>
</dbReference>
<reference evidence="2 4" key="2">
    <citation type="submission" date="2023-11" db="EMBL/GenBank/DDBJ databases">
        <title>Detection of rare carbapenemases in Enterobacterales - comparison of two colorimetric and two CIM-based carbapenemase assays.</title>
        <authorList>
            <person name="Schaffarczyk L."/>
            <person name="Noster J."/>
            <person name="Stelzer Y."/>
            <person name="Sattler J."/>
            <person name="Gatermann S."/>
            <person name="Hamprecht A."/>
        </authorList>
    </citation>
    <scope>NUCLEOTIDE SEQUENCE [LARGE SCALE GENOMIC DNA]</scope>
    <source>
        <strain evidence="2 4">CIM-Carb-136</strain>
    </source>
</reference>
<dbReference type="PANTHER" id="PTHR47197">
    <property type="entry name" value="PROTEIN NIRF"/>
    <property type="match status" value="1"/>
</dbReference>
<name>A0A1C3HHF9_SERMA</name>
<dbReference type="SUPFAM" id="SSF51004">
    <property type="entry name" value="C-terminal (heme d1) domain of cytochrome cd1-nitrite reductase"/>
    <property type="match status" value="1"/>
</dbReference>
<dbReference type="InterPro" id="IPR051200">
    <property type="entry name" value="Host-pathogen_enzymatic-act"/>
</dbReference>
<evidence type="ECO:0000313" key="4">
    <source>
        <dbReference type="Proteomes" id="UP001275057"/>
    </source>
</evidence>
<dbReference type="InterPro" id="IPR015943">
    <property type="entry name" value="WD40/YVTN_repeat-like_dom_sf"/>
</dbReference>
<sequence length="360" mass="38867">MKMKVSVLALLTGMALSGCAPHQTTASSPAVQPLAQAAQSESVVKRQLAYGLYEMALTPGGDALYVASAESFKDVQGGVVYKLDAKSLKTLGTTHTDLKNFAMQASADGKTLYVSNSLDGGISAIGVADGKVKGRLLFSERNEKGLPYGARQILAHNNTLYVGAVADPAQIWVVDAETLKLKTRIKNTGKWMTGLHYSAQTQRVYAANGSGEILVINPRSNRIEKRWKPLGDQPALLLNMAEDEATGRLFVTDNSKAKTTLVLDIHTGKLLKRLDVGDSLAVVFNSRRNEIYISQRESGNVLSLDATTYAVKQRWALPPNPNSLLLSADGQTLFVTVKQPFNKDHSTQGPDSVVRIALNK</sequence>
<evidence type="ECO:0000256" key="1">
    <source>
        <dbReference type="SAM" id="SignalP"/>
    </source>
</evidence>
<dbReference type="EMBL" id="LT575490">
    <property type="protein sequence ID" value="SAY44442.1"/>
    <property type="molecule type" value="Genomic_DNA"/>
</dbReference>
<feature type="signal peptide" evidence="1">
    <location>
        <begin position="1"/>
        <end position="22"/>
    </location>
</feature>